<dbReference type="Proteomes" id="UP000070133">
    <property type="component" value="Unassembled WGS sequence"/>
</dbReference>
<dbReference type="EMBL" id="LFZN01000203">
    <property type="protein sequence ID" value="KXS95710.1"/>
    <property type="molecule type" value="Genomic_DNA"/>
</dbReference>
<accession>A0A139GZS2</accession>
<reference evidence="1 2" key="1">
    <citation type="submission" date="2015-07" db="EMBL/GenBank/DDBJ databases">
        <title>Comparative genomics of the Sigatoka disease complex on banana suggests a link between parallel evolutionary changes in Pseudocercospora fijiensis and Pseudocercospora eumusae and increased virulence on the banana host.</title>
        <authorList>
            <person name="Chang T.-C."/>
            <person name="Salvucci A."/>
            <person name="Crous P.W."/>
            <person name="Stergiopoulos I."/>
        </authorList>
    </citation>
    <scope>NUCLEOTIDE SEQUENCE [LARGE SCALE GENOMIC DNA]</scope>
    <source>
        <strain evidence="1 2">CBS 114824</strain>
    </source>
</reference>
<dbReference type="AlphaFoldDB" id="A0A139GZS2"/>
<dbReference type="OrthoDB" id="62952at2759"/>
<comment type="caution">
    <text evidence="1">The sequence shown here is derived from an EMBL/GenBank/DDBJ whole genome shotgun (WGS) entry which is preliminary data.</text>
</comment>
<proteinExistence type="predicted"/>
<protein>
    <submittedName>
        <fullName evidence="1">Uncharacterized protein</fullName>
    </submittedName>
</protein>
<evidence type="ECO:0000313" key="2">
    <source>
        <dbReference type="Proteomes" id="UP000070133"/>
    </source>
</evidence>
<sequence length="107" mass="12099">MLCDRTRRFALQKCQTTTTLTDDKLGLIKLLGAADEDTNFPLMDLSPELRSRIYEFHIASLSIPPKPAQPPITKICRIVRREALPIFNDDINSRHGECSKQLTSTAE</sequence>
<organism evidence="1 2">
    <name type="scientific">Pseudocercospora eumusae</name>
    <dbReference type="NCBI Taxonomy" id="321146"/>
    <lineage>
        <taxon>Eukaryota</taxon>
        <taxon>Fungi</taxon>
        <taxon>Dikarya</taxon>
        <taxon>Ascomycota</taxon>
        <taxon>Pezizomycotina</taxon>
        <taxon>Dothideomycetes</taxon>
        <taxon>Dothideomycetidae</taxon>
        <taxon>Mycosphaerellales</taxon>
        <taxon>Mycosphaerellaceae</taxon>
        <taxon>Pseudocercospora</taxon>
    </lineage>
</organism>
<name>A0A139GZS2_9PEZI</name>
<evidence type="ECO:0000313" key="1">
    <source>
        <dbReference type="EMBL" id="KXS95710.1"/>
    </source>
</evidence>
<keyword evidence="2" id="KW-1185">Reference proteome</keyword>
<gene>
    <name evidence="1" type="ORF">AC578_10763</name>
</gene>